<dbReference type="OrthoDB" id="2504010at2759"/>
<dbReference type="eggNOG" id="KOG0255">
    <property type="taxonomic scope" value="Eukaryota"/>
</dbReference>
<comment type="caution">
    <text evidence="7">The sequence shown here is derived from an EMBL/GenBank/DDBJ whole genome shotgun (WGS) entry which is preliminary data.</text>
</comment>
<proteinExistence type="predicted"/>
<evidence type="ECO:0000313" key="8">
    <source>
        <dbReference type="Proteomes" id="UP000007129"/>
    </source>
</evidence>
<evidence type="ECO:0000256" key="6">
    <source>
        <dbReference type="SAM" id="Phobius"/>
    </source>
</evidence>
<evidence type="ECO:0000313" key="7">
    <source>
        <dbReference type="EMBL" id="EKG22533.1"/>
    </source>
</evidence>
<reference evidence="7 8" key="1">
    <citation type="journal article" date="2012" name="BMC Genomics">
        <title>Tools to kill: Genome of one of the most destructive plant pathogenic fungi Macrophomina phaseolina.</title>
        <authorList>
            <person name="Islam M.S."/>
            <person name="Haque M.S."/>
            <person name="Islam M.M."/>
            <person name="Emdad E.M."/>
            <person name="Halim A."/>
            <person name="Hossen Q.M.M."/>
            <person name="Hossain M.Z."/>
            <person name="Ahmed B."/>
            <person name="Rahim S."/>
            <person name="Rahman M.S."/>
            <person name="Alam M.M."/>
            <person name="Hou S."/>
            <person name="Wan X."/>
            <person name="Saito J.A."/>
            <person name="Alam M."/>
        </authorList>
    </citation>
    <scope>NUCLEOTIDE SEQUENCE [LARGE SCALE GENOMIC DNA]</scope>
    <source>
        <strain evidence="7 8">MS6</strain>
    </source>
</reference>
<dbReference type="GO" id="GO:0005886">
    <property type="term" value="C:plasma membrane"/>
    <property type="evidence" value="ECO:0007669"/>
    <property type="project" value="TreeGrafter"/>
</dbReference>
<dbReference type="VEuPathDB" id="FungiDB:MPH_00106"/>
<name>K2S6Q0_MACPH</name>
<keyword evidence="4 6" id="KW-1133">Transmembrane helix</keyword>
<keyword evidence="2" id="KW-0813">Transport</keyword>
<keyword evidence="3 6" id="KW-0812">Transmembrane</keyword>
<evidence type="ECO:0000256" key="4">
    <source>
        <dbReference type="ARBA" id="ARBA00022989"/>
    </source>
</evidence>
<evidence type="ECO:0000256" key="5">
    <source>
        <dbReference type="ARBA" id="ARBA00023136"/>
    </source>
</evidence>
<accession>K2S6Q0</accession>
<dbReference type="SUPFAM" id="SSF103473">
    <property type="entry name" value="MFS general substrate transporter"/>
    <property type="match status" value="1"/>
</dbReference>
<gene>
    <name evidence="7" type="ORF">MPH_00106</name>
</gene>
<organism evidence="7 8">
    <name type="scientific">Macrophomina phaseolina (strain MS6)</name>
    <name type="common">Charcoal rot fungus</name>
    <dbReference type="NCBI Taxonomy" id="1126212"/>
    <lineage>
        <taxon>Eukaryota</taxon>
        <taxon>Fungi</taxon>
        <taxon>Dikarya</taxon>
        <taxon>Ascomycota</taxon>
        <taxon>Pezizomycotina</taxon>
        <taxon>Dothideomycetes</taxon>
        <taxon>Dothideomycetes incertae sedis</taxon>
        <taxon>Botryosphaeriales</taxon>
        <taxon>Botryosphaeriaceae</taxon>
        <taxon>Macrophomina</taxon>
    </lineage>
</organism>
<dbReference type="AlphaFoldDB" id="K2S6Q0"/>
<dbReference type="InterPro" id="IPR011701">
    <property type="entry name" value="MFS"/>
</dbReference>
<protein>
    <submittedName>
        <fullName evidence="7">Major facilitator superfamily</fullName>
    </submittedName>
</protein>
<dbReference type="InParanoid" id="K2S6Q0"/>
<sequence>MVVPAFTQISQDLNMGEGGEVQMAMTLFLLGWGIGPILVAPLSEVYGRRRLLNTGHSLFLVANTLCGFTSNKTHFILLRFVSGLCGSDWRGSAERPLAQRRPRTLPLHLCPRPPGWPSNRPHRGRLHCREVVMAMDILHRIGGRFQHARPWLLLLARNLPAAAPALEEAAPGIRRRRRRWRRRRPQSAHDLVARGRAQAALRAARHAAHRPGRCAVHGLPLRPQPADHRHLRDAVGAALRPAAAGRVAALCLHRRRPDNRLPSGRTH</sequence>
<evidence type="ECO:0000256" key="1">
    <source>
        <dbReference type="ARBA" id="ARBA00004141"/>
    </source>
</evidence>
<comment type="subcellular location">
    <subcellularLocation>
        <location evidence="1">Membrane</location>
        <topology evidence="1">Multi-pass membrane protein</topology>
    </subcellularLocation>
</comment>
<keyword evidence="5 6" id="KW-0472">Membrane</keyword>
<dbReference type="PANTHER" id="PTHR23502:SF132">
    <property type="entry name" value="POLYAMINE TRANSPORTER 2-RELATED"/>
    <property type="match status" value="1"/>
</dbReference>
<dbReference type="Proteomes" id="UP000007129">
    <property type="component" value="Unassembled WGS sequence"/>
</dbReference>
<evidence type="ECO:0000256" key="2">
    <source>
        <dbReference type="ARBA" id="ARBA00022448"/>
    </source>
</evidence>
<dbReference type="GO" id="GO:0022857">
    <property type="term" value="F:transmembrane transporter activity"/>
    <property type="evidence" value="ECO:0007669"/>
    <property type="project" value="InterPro"/>
</dbReference>
<dbReference type="STRING" id="1126212.K2S6Q0"/>
<dbReference type="EMBL" id="AHHD01000007">
    <property type="protein sequence ID" value="EKG22533.1"/>
    <property type="molecule type" value="Genomic_DNA"/>
</dbReference>
<dbReference type="HOGENOM" id="CLU_1042329_0_0_1"/>
<dbReference type="InterPro" id="IPR036259">
    <property type="entry name" value="MFS_trans_sf"/>
</dbReference>
<dbReference type="Gene3D" id="1.20.1720.10">
    <property type="entry name" value="Multidrug resistance protein D"/>
    <property type="match status" value="1"/>
</dbReference>
<dbReference type="PANTHER" id="PTHR23502">
    <property type="entry name" value="MAJOR FACILITATOR SUPERFAMILY"/>
    <property type="match status" value="1"/>
</dbReference>
<dbReference type="Pfam" id="PF07690">
    <property type="entry name" value="MFS_1"/>
    <property type="match status" value="1"/>
</dbReference>
<feature type="transmembrane region" description="Helical" evidence="6">
    <location>
        <begin position="23"/>
        <end position="42"/>
    </location>
</feature>
<evidence type="ECO:0000256" key="3">
    <source>
        <dbReference type="ARBA" id="ARBA00022692"/>
    </source>
</evidence>